<gene>
    <name evidence="1" type="ORF">SG0102_13680</name>
</gene>
<dbReference type="InParanoid" id="A0A3G9JU42"/>
<name>A0A3G9JU42_9FIRM</name>
<sequence length="162" mass="19088">MYIPVMKELNADDFCEMFLLGRDVRAIEAMEASHSLFKTRYVSAYRKRIDDVFSDHGLLLPRHYTKEDVFNILSKYDESARNIAYAGYFAYGMIHDLQKDNDMIALEKKWNEILAKAYEESPDYGKMVFQDVRTCFTKDEGVDNIFKAYMKKSYQDTYNKSI</sequence>
<organism evidence="1 2">
    <name type="scientific">Intestinibaculum porci</name>
    <dbReference type="NCBI Taxonomy" id="2487118"/>
    <lineage>
        <taxon>Bacteria</taxon>
        <taxon>Bacillati</taxon>
        <taxon>Bacillota</taxon>
        <taxon>Erysipelotrichia</taxon>
        <taxon>Erysipelotrichales</taxon>
        <taxon>Erysipelotrichaceae</taxon>
        <taxon>Intestinibaculum</taxon>
    </lineage>
</organism>
<protein>
    <submittedName>
        <fullName evidence="1">Uncharacterized protein</fullName>
    </submittedName>
</protein>
<accession>A0A3G9JU42</accession>
<dbReference type="RefSeq" id="WP_125119304.1">
    <property type="nucleotide sequence ID" value="NZ_AP019309.1"/>
</dbReference>
<dbReference type="EMBL" id="AP019309">
    <property type="protein sequence ID" value="BBH26434.1"/>
    <property type="molecule type" value="Genomic_DNA"/>
</dbReference>
<proteinExistence type="predicted"/>
<evidence type="ECO:0000313" key="1">
    <source>
        <dbReference type="EMBL" id="BBH26434.1"/>
    </source>
</evidence>
<dbReference type="KEGG" id="ebm:SG0102_13680"/>
<keyword evidence="2" id="KW-1185">Reference proteome</keyword>
<dbReference type="AlphaFoldDB" id="A0A3G9JU42"/>
<evidence type="ECO:0000313" key="2">
    <source>
        <dbReference type="Proteomes" id="UP000268059"/>
    </source>
</evidence>
<reference evidence="1 2" key="1">
    <citation type="submission" date="2018-11" db="EMBL/GenBank/DDBJ databases">
        <title>Novel Erysipelotrichaceae bacterium isolated from small intestine of a swine.</title>
        <authorList>
            <person name="Kim J.S."/>
            <person name="Choe H."/>
            <person name="Lee Y.R."/>
            <person name="Kim K.M."/>
            <person name="Park D.S."/>
        </authorList>
    </citation>
    <scope>NUCLEOTIDE SEQUENCE [LARGE SCALE GENOMIC DNA]</scope>
    <source>
        <strain evidence="1 2">SG0102</strain>
    </source>
</reference>
<dbReference type="Proteomes" id="UP000268059">
    <property type="component" value="Chromosome"/>
</dbReference>